<evidence type="ECO:0000256" key="1">
    <source>
        <dbReference type="SAM" id="MobiDB-lite"/>
    </source>
</evidence>
<dbReference type="EMBL" id="JH003803">
    <property type="protein sequence ID" value="EGW11714.1"/>
    <property type="molecule type" value="Genomic_DNA"/>
</dbReference>
<gene>
    <name evidence="2" type="ORF">I79_024530</name>
</gene>
<feature type="region of interest" description="Disordered" evidence="1">
    <location>
        <begin position="19"/>
        <end position="50"/>
    </location>
</feature>
<name>G3IKX5_CRIGR</name>
<protein>
    <submittedName>
        <fullName evidence="2">Uncharacterized protein</fullName>
    </submittedName>
</protein>
<reference evidence="3" key="1">
    <citation type="journal article" date="2011" name="Nat. Biotechnol.">
        <title>The genomic sequence of the Chinese hamster ovary (CHO)-K1 cell line.</title>
        <authorList>
            <person name="Xu X."/>
            <person name="Nagarajan H."/>
            <person name="Lewis N.E."/>
            <person name="Pan S."/>
            <person name="Cai Z."/>
            <person name="Liu X."/>
            <person name="Chen W."/>
            <person name="Xie M."/>
            <person name="Wang W."/>
            <person name="Hammond S."/>
            <person name="Andersen M.R."/>
            <person name="Neff N."/>
            <person name="Passarelli B."/>
            <person name="Koh W."/>
            <person name="Fan H.C."/>
            <person name="Wang J."/>
            <person name="Gui Y."/>
            <person name="Lee K.H."/>
            <person name="Betenbaugh M.J."/>
            <person name="Quake S.R."/>
            <person name="Famili I."/>
            <person name="Palsson B.O."/>
            <person name="Wang J."/>
        </authorList>
    </citation>
    <scope>NUCLEOTIDE SEQUENCE [LARGE SCALE GENOMIC DNA]</scope>
    <source>
        <strain evidence="3">CHO K1 cell line</strain>
    </source>
</reference>
<dbReference type="Proteomes" id="UP000001075">
    <property type="component" value="Unassembled WGS sequence"/>
</dbReference>
<dbReference type="AlphaFoldDB" id="G3IKX5"/>
<dbReference type="InParanoid" id="G3IKX5"/>
<sequence length="50" mass="5317">MLFSSAPVTPNVFFTCEWSEQGRTNPRPAGHAGTPGRPRSAVGNLSISET</sequence>
<organism evidence="2 3">
    <name type="scientific">Cricetulus griseus</name>
    <name type="common">Chinese hamster</name>
    <name type="synonym">Cricetulus barabensis griseus</name>
    <dbReference type="NCBI Taxonomy" id="10029"/>
    <lineage>
        <taxon>Eukaryota</taxon>
        <taxon>Metazoa</taxon>
        <taxon>Chordata</taxon>
        <taxon>Craniata</taxon>
        <taxon>Vertebrata</taxon>
        <taxon>Euteleostomi</taxon>
        <taxon>Mammalia</taxon>
        <taxon>Eutheria</taxon>
        <taxon>Euarchontoglires</taxon>
        <taxon>Glires</taxon>
        <taxon>Rodentia</taxon>
        <taxon>Myomorpha</taxon>
        <taxon>Muroidea</taxon>
        <taxon>Cricetidae</taxon>
        <taxon>Cricetinae</taxon>
        <taxon>Cricetulus</taxon>
    </lineage>
</organism>
<proteinExistence type="predicted"/>
<evidence type="ECO:0000313" key="3">
    <source>
        <dbReference type="Proteomes" id="UP000001075"/>
    </source>
</evidence>
<accession>G3IKX5</accession>
<evidence type="ECO:0000313" key="2">
    <source>
        <dbReference type="EMBL" id="EGW11714.1"/>
    </source>
</evidence>